<evidence type="ECO:0000259" key="9">
    <source>
        <dbReference type="Pfam" id="PF12950"/>
    </source>
</evidence>
<proteinExistence type="predicted"/>
<dbReference type="PROSITE" id="PS00092">
    <property type="entry name" value="N6_MTASE"/>
    <property type="match status" value="1"/>
</dbReference>
<dbReference type="GO" id="GO:0009007">
    <property type="term" value="F:site-specific DNA-methyltransferase (adenine-specific) activity"/>
    <property type="evidence" value="ECO:0007669"/>
    <property type="project" value="UniProtKB-EC"/>
</dbReference>
<keyword evidence="2" id="KW-0489">Methyltransferase</keyword>
<dbReference type="STRING" id="1123397.SAMN05660831_00082"/>
<evidence type="ECO:0000256" key="2">
    <source>
        <dbReference type="ARBA" id="ARBA00022603"/>
    </source>
</evidence>
<evidence type="ECO:0000313" key="11">
    <source>
        <dbReference type="Proteomes" id="UP000198611"/>
    </source>
</evidence>
<comment type="catalytic activity">
    <reaction evidence="7">
        <text>a 2'-deoxyadenosine in DNA + S-adenosyl-L-methionine = an N(6)-methyl-2'-deoxyadenosine in DNA + S-adenosyl-L-homocysteine + H(+)</text>
        <dbReference type="Rhea" id="RHEA:15197"/>
        <dbReference type="Rhea" id="RHEA-COMP:12418"/>
        <dbReference type="Rhea" id="RHEA-COMP:12419"/>
        <dbReference type="ChEBI" id="CHEBI:15378"/>
        <dbReference type="ChEBI" id="CHEBI:57856"/>
        <dbReference type="ChEBI" id="CHEBI:59789"/>
        <dbReference type="ChEBI" id="CHEBI:90615"/>
        <dbReference type="ChEBI" id="CHEBI:90616"/>
        <dbReference type="EC" id="2.1.1.72"/>
    </reaction>
</comment>
<evidence type="ECO:0000313" key="10">
    <source>
        <dbReference type="EMBL" id="SFC91964.1"/>
    </source>
</evidence>
<dbReference type="AlphaFoldDB" id="A0A1I1N2S1"/>
<dbReference type="InterPro" id="IPR011639">
    <property type="entry name" value="MethylTrfase_TaqI-like_dom"/>
</dbReference>
<reference evidence="10 11" key="1">
    <citation type="submission" date="2016-10" db="EMBL/GenBank/DDBJ databases">
        <authorList>
            <person name="de Groot N.N."/>
        </authorList>
    </citation>
    <scope>NUCLEOTIDE SEQUENCE [LARGE SCALE GENOMIC DNA]</scope>
    <source>
        <strain evidence="10 11">HL3</strain>
    </source>
</reference>
<protein>
    <recommendedName>
        <fullName evidence="1">site-specific DNA-methyltransferase (adenine-specific)</fullName>
        <ecNumber evidence="1">2.1.1.72</ecNumber>
    </recommendedName>
</protein>
<evidence type="ECO:0000256" key="6">
    <source>
        <dbReference type="ARBA" id="ARBA00023125"/>
    </source>
</evidence>
<keyword evidence="5" id="KW-0680">Restriction system</keyword>
<dbReference type="Pfam" id="PF07669">
    <property type="entry name" value="Eco57I"/>
    <property type="match status" value="1"/>
</dbReference>
<accession>A0A1I1N2S1</accession>
<feature type="domain" description="TaqI-like C-terminal specificity" evidence="9">
    <location>
        <begin position="385"/>
        <end position="487"/>
    </location>
</feature>
<dbReference type="Proteomes" id="UP000198611">
    <property type="component" value="Unassembled WGS sequence"/>
</dbReference>
<name>A0A1I1N2S1_9GAMM</name>
<dbReference type="InterPro" id="IPR029063">
    <property type="entry name" value="SAM-dependent_MTases_sf"/>
</dbReference>
<dbReference type="PRINTS" id="PR00507">
    <property type="entry name" value="N12N6MTFRASE"/>
</dbReference>
<dbReference type="PANTHER" id="PTHR33841:SF1">
    <property type="entry name" value="DNA METHYLTRANSFERASE A"/>
    <property type="match status" value="1"/>
</dbReference>
<keyword evidence="3" id="KW-0808">Transferase</keyword>
<feature type="domain" description="Type II methyltransferase M.TaqI-like" evidence="8">
    <location>
        <begin position="71"/>
        <end position="214"/>
    </location>
</feature>
<dbReference type="SUPFAM" id="SSF53335">
    <property type="entry name" value="S-adenosyl-L-methionine-dependent methyltransferases"/>
    <property type="match status" value="1"/>
</dbReference>
<keyword evidence="6" id="KW-0238">DNA-binding</keyword>
<evidence type="ECO:0000259" key="8">
    <source>
        <dbReference type="Pfam" id="PF07669"/>
    </source>
</evidence>
<evidence type="ECO:0000256" key="5">
    <source>
        <dbReference type="ARBA" id="ARBA00022747"/>
    </source>
</evidence>
<dbReference type="EC" id="2.1.1.72" evidence="1"/>
<dbReference type="Pfam" id="PF12950">
    <property type="entry name" value="TaqI_C"/>
    <property type="match status" value="1"/>
</dbReference>
<dbReference type="GO" id="GO:0032259">
    <property type="term" value="P:methylation"/>
    <property type="evidence" value="ECO:0007669"/>
    <property type="project" value="UniProtKB-KW"/>
</dbReference>
<dbReference type="InterPro" id="IPR025931">
    <property type="entry name" value="TaqI_C"/>
</dbReference>
<keyword evidence="4" id="KW-0949">S-adenosyl-L-methionine</keyword>
<gene>
    <name evidence="10" type="ORF">SAMN05660831_00082</name>
</gene>
<evidence type="ECO:0000256" key="7">
    <source>
        <dbReference type="ARBA" id="ARBA00047942"/>
    </source>
</evidence>
<organism evidence="10 11">
    <name type="scientific">Thiohalospira halophila DSM 15071</name>
    <dbReference type="NCBI Taxonomy" id="1123397"/>
    <lineage>
        <taxon>Bacteria</taxon>
        <taxon>Pseudomonadati</taxon>
        <taxon>Pseudomonadota</taxon>
        <taxon>Gammaproteobacteria</taxon>
        <taxon>Thiohalospirales</taxon>
        <taxon>Thiohalospiraceae</taxon>
        <taxon>Thiohalospira</taxon>
    </lineage>
</organism>
<evidence type="ECO:0000256" key="3">
    <source>
        <dbReference type="ARBA" id="ARBA00022679"/>
    </source>
</evidence>
<dbReference type="InterPro" id="IPR002052">
    <property type="entry name" value="DNA_methylase_N6_adenine_CS"/>
</dbReference>
<dbReference type="OrthoDB" id="9782445at2"/>
<dbReference type="PANTHER" id="PTHR33841">
    <property type="entry name" value="DNA METHYLTRANSFERASE YEEA-RELATED"/>
    <property type="match status" value="1"/>
</dbReference>
<evidence type="ECO:0000256" key="1">
    <source>
        <dbReference type="ARBA" id="ARBA00011900"/>
    </source>
</evidence>
<evidence type="ECO:0000256" key="4">
    <source>
        <dbReference type="ARBA" id="ARBA00022691"/>
    </source>
</evidence>
<dbReference type="GO" id="GO:0003676">
    <property type="term" value="F:nucleic acid binding"/>
    <property type="evidence" value="ECO:0007669"/>
    <property type="project" value="InterPro"/>
</dbReference>
<dbReference type="Gene3D" id="3.40.50.150">
    <property type="entry name" value="Vaccinia Virus protein VP39"/>
    <property type="match status" value="1"/>
</dbReference>
<keyword evidence="11" id="KW-1185">Reference proteome</keyword>
<sequence>MGGFFTRRWIVEWMLDLIGYTQDQPLNDRVLLEPCCGGGAFLLPALERLLAACRRSHYPVVDCEHAFCAMDLHEPSVELTRLSVINRLQEEGLDEREAQRLAASWIEVGDFLLDERSAFADYVIGNPPYVRLENVPEDLQKTYRAKLRTMRGRADLYVGFYERALEALKPEADLGFICADRWMRNSYGAQLRRMITEGPYAVDTIVKLHGVDCFEVDVSAYPAITVMRHGVQEGVAVLDAEEGFGERDVPKAMQSLKTGVASGNFRYGHVERWFGDDVWPEGTPEELERIQLYEQKHEPLQDERGRTRVGIGVATGADGILVTDDPKLVEEERLLPLVMPSHIADGTLRWEPKKYLVNPWNDDGLVDLDEFPRFRQYVEEHKRQLASRHIAKKAPDRWYKTIDRVHPWLAATPKILLADMKAKVTPVVDPGGLYPHHNLYWIISQQWDLDALAGLLLSEQAELFIRSYCVKMRGGTLRMQAQYLRRIRVPSKEKLGQEEIEALRMAYHTYDREEATKIARELYEQ</sequence>
<dbReference type="GO" id="GO:0006304">
    <property type="term" value="P:DNA modification"/>
    <property type="evidence" value="ECO:0007669"/>
    <property type="project" value="InterPro"/>
</dbReference>
<dbReference type="InterPro" id="IPR050953">
    <property type="entry name" value="N4_N6_ade-DNA_methylase"/>
</dbReference>
<dbReference type="EMBL" id="FOMJ01000001">
    <property type="protein sequence ID" value="SFC91964.1"/>
    <property type="molecule type" value="Genomic_DNA"/>
</dbReference>